<proteinExistence type="predicted"/>
<protein>
    <recommendedName>
        <fullName evidence="7">Mce protein</fullName>
    </recommendedName>
</protein>
<reference evidence="5 6" key="1">
    <citation type="submission" date="2021-08" db="EMBL/GenBank/DDBJ databases">
        <title>Draft genome sequence of Mycolicibacterium sp. NGTWS1702 strain.</title>
        <authorList>
            <person name="Matsumoto M."/>
            <person name="Tang B.C.C."/>
            <person name="Machida Y."/>
            <person name="Matoyama H."/>
            <person name="Kishihara T."/>
            <person name="Sato S."/>
            <person name="Kondo I."/>
            <person name="Sano M."/>
            <person name="Kato G."/>
        </authorList>
    </citation>
    <scope>NUCLEOTIDE SEQUENCE [LARGE SCALE GENOMIC DNA]</scope>
    <source>
        <strain evidence="5 6">NGTWSNA01</strain>
    </source>
</reference>
<evidence type="ECO:0000313" key="5">
    <source>
        <dbReference type="EMBL" id="GJF12990.1"/>
    </source>
</evidence>
<gene>
    <name evidence="5" type="ORF">NGTWS1702_12650</name>
</gene>
<evidence type="ECO:0000256" key="2">
    <source>
        <dbReference type="ARBA" id="ARBA00023136"/>
    </source>
</evidence>
<sequence>MAVTPDEDADDAAKGDVEKDAAEAEAAETEDIEAEDVEAEDVEAEDVEAEDVEAPGGESTDPVGTGRPWKRYARVGLVTAIYLGAFGVAGFLGWKLWEQHTVDKAGQNAQQTAVNYAQVLTSIDSDNLDQNFAEVLNGATGEFKDLYTKDSMRLRQLLVDNKATAHGVVVDSAIQSKSEDKVTVLLLVDQTVTNTARPDARSDSSRMKITMEKVDNRWLASTVELP</sequence>
<feature type="compositionally biased region" description="Basic and acidic residues" evidence="3">
    <location>
        <begin position="11"/>
        <end position="22"/>
    </location>
</feature>
<evidence type="ECO:0000313" key="6">
    <source>
        <dbReference type="Proteomes" id="UP001060504"/>
    </source>
</evidence>
<evidence type="ECO:0008006" key="7">
    <source>
        <dbReference type="Google" id="ProtNLM"/>
    </source>
</evidence>
<keyword evidence="6" id="KW-1185">Reference proteome</keyword>
<keyword evidence="2 4" id="KW-0472">Membrane</keyword>
<name>A0ABQ4V7V5_9MYCO</name>
<feature type="transmembrane region" description="Helical" evidence="4">
    <location>
        <begin position="75"/>
        <end position="97"/>
    </location>
</feature>
<comment type="subcellular location">
    <subcellularLocation>
        <location evidence="1">Membrane</location>
    </subcellularLocation>
</comment>
<accession>A0ABQ4V7V5</accession>
<evidence type="ECO:0000256" key="1">
    <source>
        <dbReference type="ARBA" id="ARBA00004370"/>
    </source>
</evidence>
<keyword evidence="4" id="KW-0812">Transmembrane</keyword>
<keyword evidence="4" id="KW-1133">Transmembrane helix</keyword>
<dbReference type="Proteomes" id="UP001060504">
    <property type="component" value="Unassembled WGS sequence"/>
</dbReference>
<evidence type="ECO:0000256" key="4">
    <source>
        <dbReference type="SAM" id="Phobius"/>
    </source>
</evidence>
<comment type="caution">
    <text evidence="5">The sequence shown here is derived from an EMBL/GenBank/DDBJ whole genome shotgun (WGS) entry which is preliminary data.</text>
</comment>
<feature type="compositionally biased region" description="Acidic residues" evidence="3">
    <location>
        <begin position="1"/>
        <end position="10"/>
    </location>
</feature>
<evidence type="ECO:0000256" key="3">
    <source>
        <dbReference type="SAM" id="MobiDB-lite"/>
    </source>
</evidence>
<feature type="compositionally biased region" description="Acidic residues" evidence="3">
    <location>
        <begin position="23"/>
        <end position="53"/>
    </location>
</feature>
<dbReference type="PANTHER" id="PTHR37042">
    <property type="entry name" value="OUTER MEMBRANE PROTEIN RV1973"/>
    <property type="match status" value="1"/>
</dbReference>
<dbReference type="EMBL" id="BPRH01001340">
    <property type="protein sequence ID" value="GJF12990.1"/>
    <property type="molecule type" value="Genomic_DNA"/>
</dbReference>
<feature type="region of interest" description="Disordered" evidence="3">
    <location>
        <begin position="1"/>
        <end position="66"/>
    </location>
</feature>
<dbReference type="PANTHER" id="PTHR37042:SF4">
    <property type="entry name" value="OUTER MEMBRANE PROTEIN RV1973"/>
    <property type="match status" value="1"/>
</dbReference>
<organism evidence="5 6">
    <name type="scientific">Mycolicibacterium cyprinidarum</name>
    <dbReference type="NCBI Taxonomy" id="2860311"/>
    <lineage>
        <taxon>Bacteria</taxon>
        <taxon>Bacillati</taxon>
        <taxon>Actinomycetota</taxon>
        <taxon>Actinomycetes</taxon>
        <taxon>Mycobacteriales</taxon>
        <taxon>Mycobacteriaceae</taxon>
        <taxon>Mycolicibacterium</taxon>
    </lineage>
</organism>